<evidence type="ECO:0000256" key="4">
    <source>
        <dbReference type="ARBA" id="ARBA00048811"/>
    </source>
</evidence>
<dbReference type="Gene3D" id="3.40.50.2020">
    <property type="match status" value="1"/>
</dbReference>
<evidence type="ECO:0000259" key="6">
    <source>
        <dbReference type="Pfam" id="PF00156"/>
    </source>
</evidence>
<dbReference type="PANTHER" id="PTHR43340:SF1">
    <property type="entry name" value="HYPOXANTHINE PHOSPHORIBOSYLTRANSFERASE"/>
    <property type="match status" value="1"/>
</dbReference>
<dbReference type="Pfam" id="PF00156">
    <property type="entry name" value="Pribosyltran"/>
    <property type="match status" value="1"/>
</dbReference>
<dbReference type="InterPro" id="IPR029057">
    <property type="entry name" value="PRTase-like"/>
</dbReference>
<evidence type="ECO:0000256" key="1">
    <source>
        <dbReference type="ARBA" id="ARBA00002049"/>
    </source>
</evidence>
<dbReference type="GO" id="GO:0032263">
    <property type="term" value="P:GMP salvage"/>
    <property type="evidence" value="ECO:0007669"/>
    <property type="project" value="TreeGrafter"/>
</dbReference>
<dbReference type="PANTHER" id="PTHR43340">
    <property type="entry name" value="HYPOXANTHINE-GUANINE PHOSPHORIBOSYLTRANSFERASE"/>
    <property type="match status" value="1"/>
</dbReference>
<keyword evidence="7" id="KW-0328">Glycosyltransferase</keyword>
<evidence type="ECO:0000313" key="8">
    <source>
        <dbReference type="Proteomes" id="UP000823990"/>
    </source>
</evidence>
<sequence length="177" mass="19764">MSRRKLYSRREITSRVRQLAKDIASDSEKGEPLLAVCVIKGAVLFYADLVRGIKGRDVRFAFVSASSYKTDGERMVSGGTVDMKYCSIPVEEIKGADVLLVEDIVDTGRTIAALKNYFRENGAKRVRVAALLDKPECRKTEIVPDYVAFTIEGNPYIIGYGLDNAQQFRNLDGIFEI</sequence>
<dbReference type="AlphaFoldDB" id="A0A9D1TRY3"/>
<dbReference type="GO" id="GO:0032264">
    <property type="term" value="P:IMP salvage"/>
    <property type="evidence" value="ECO:0007669"/>
    <property type="project" value="TreeGrafter"/>
</dbReference>
<dbReference type="SUPFAM" id="SSF53271">
    <property type="entry name" value="PRTase-like"/>
    <property type="match status" value="1"/>
</dbReference>
<evidence type="ECO:0000256" key="5">
    <source>
        <dbReference type="ARBA" id="ARBA00049402"/>
    </source>
</evidence>
<comment type="catalytic activity">
    <reaction evidence="5">
        <text>IMP + diphosphate = hypoxanthine + 5-phospho-alpha-D-ribose 1-diphosphate</text>
        <dbReference type="Rhea" id="RHEA:17973"/>
        <dbReference type="ChEBI" id="CHEBI:17368"/>
        <dbReference type="ChEBI" id="CHEBI:33019"/>
        <dbReference type="ChEBI" id="CHEBI:58017"/>
        <dbReference type="ChEBI" id="CHEBI:58053"/>
        <dbReference type="EC" id="2.4.2.8"/>
    </reaction>
    <physiologicalReaction direction="right-to-left" evidence="5">
        <dbReference type="Rhea" id="RHEA:17975"/>
    </physiologicalReaction>
</comment>
<organism evidence="7 8">
    <name type="scientific">Candidatus Protoclostridium stercorigallinarum</name>
    <dbReference type="NCBI Taxonomy" id="2838741"/>
    <lineage>
        <taxon>Bacteria</taxon>
        <taxon>Bacillati</taxon>
        <taxon>Bacillota</taxon>
        <taxon>Clostridia</taxon>
        <taxon>Candidatus Protoclostridium</taxon>
    </lineage>
</organism>
<comment type="catalytic activity">
    <reaction evidence="4">
        <text>GMP + diphosphate = guanine + 5-phospho-alpha-D-ribose 1-diphosphate</text>
        <dbReference type="Rhea" id="RHEA:25424"/>
        <dbReference type="ChEBI" id="CHEBI:16235"/>
        <dbReference type="ChEBI" id="CHEBI:33019"/>
        <dbReference type="ChEBI" id="CHEBI:58017"/>
        <dbReference type="ChEBI" id="CHEBI:58115"/>
        <dbReference type="EC" id="2.4.2.8"/>
    </reaction>
    <physiologicalReaction direction="right-to-left" evidence="4">
        <dbReference type="Rhea" id="RHEA:25426"/>
    </physiologicalReaction>
</comment>
<dbReference type="GO" id="GO:0006178">
    <property type="term" value="P:guanine salvage"/>
    <property type="evidence" value="ECO:0007669"/>
    <property type="project" value="TreeGrafter"/>
</dbReference>
<evidence type="ECO:0000313" key="7">
    <source>
        <dbReference type="EMBL" id="HIW02707.1"/>
    </source>
</evidence>
<gene>
    <name evidence="7" type="ORF">H9892_05145</name>
</gene>
<dbReference type="CDD" id="cd06223">
    <property type="entry name" value="PRTases_typeI"/>
    <property type="match status" value="1"/>
</dbReference>
<comment type="pathway">
    <text evidence="2">Purine metabolism; GMP biosynthesis via salvage pathway; GMP from guanine: step 1/1.</text>
</comment>
<dbReference type="GO" id="GO:0005829">
    <property type="term" value="C:cytosol"/>
    <property type="evidence" value="ECO:0007669"/>
    <property type="project" value="TreeGrafter"/>
</dbReference>
<dbReference type="InterPro" id="IPR000836">
    <property type="entry name" value="PRTase_dom"/>
</dbReference>
<comment type="function">
    <text evidence="1">Purine salvage pathway enzyme that catalyzes the transfer of the ribosyl-5-phosphate group from 5-phospho-alpha-D-ribose 1-diphosphate (PRPP) to the N9 position of the 6-oxopurines hypoxanthine and guanine to form the corresponding ribonucleotides IMP (inosine 5'-monophosphate) and GMP (guanosine 5'-monophosphate), with the release of PPi.</text>
</comment>
<reference evidence="7" key="2">
    <citation type="submission" date="2021-04" db="EMBL/GenBank/DDBJ databases">
        <authorList>
            <person name="Gilroy R."/>
        </authorList>
    </citation>
    <scope>NUCLEOTIDE SEQUENCE</scope>
    <source>
        <strain evidence="7">12435</strain>
    </source>
</reference>
<dbReference type="InterPro" id="IPR050408">
    <property type="entry name" value="HGPRT"/>
</dbReference>
<evidence type="ECO:0000256" key="2">
    <source>
        <dbReference type="ARBA" id="ARBA00004676"/>
    </source>
</evidence>
<evidence type="ECO:0000256" key="3">
    <source>
        <dbReference type="ARBA" id="ARBA00022099"/>
    </source>
</evidence>
<proteinExistence type="predicted"/>
<dbReference type="GO" id="GO:0046100">
    <property type="term" value="P:hypoxanthine metabolic process"/>
    <property type="evidence" value="ECO:0007669"/>
    <property type="project" value="TreeGrafter"/>
</dbReference>
<reference evidence="7" key="1">
    <citation type="journal article" date="2021" name="PeerJ">
        <title>Extensive microbial diversity within the chicken gut microbiome revealed by metagenomics and culture.</title>
        <authorList>
            <person name="Gilroy R."/>
            <person name="Ravi A."/>
            <person name="Getino M."/>
            <person name="Pursley I."/>
            <person name="Horton D.L."/>
            <person name="Alikhan N.F."/>
            <person name="Baker D."/>
            <person name="Gharbi K."/>
            <person name="Hall N."/>
            <person name="Watson M."/>
            <person name="Adriaenssens E.M."/>
            <person name="Foster-Nyarko E."/>
            <person name="Jarju S."/>
            <person name="Secka A."/>
            <person name="Antonio M."/>
            <person name="Oren A."/>
            <person name="Chaudhuri R.R."/>
            <person name="La Ragione R."/>
            <person name="Hildebrand F."/>
            <person name="Pallen M.J."/>
        </authorList>
    </citation>
    <scope>NUCLEOTIDE SEQUENCE</scope>
    <source>
        <strain evidence="7">12435</strain>
    </source>
</reference>
<accession>A0A9D1TRY3</accession>
<dbReference type="GO" id="GO:0000287">
    <property type="term" value="F:magnesium ion binding"/>
    <property type="evidence" value="ECO:0007669"/>
    <property type="project" value="TreeGrafter"/>
</dbReference>
<dbReference type="EMBL" id="DXHS01000079">
    <property type="protein sequence ID" value="HIW02707.1"/>
    <property type="molecule type" value="Genomic_DNA"/>
</dbReference>
<name>A0A9D1TRY3_9FIRM</name>
<keyword evidence="7" id="KW-0808">Transferase</keyword>
<dbReference type="GO" id="GO:0004422">
    <property type="term" value="F:hypoxanthine phosphoribosyltransferase activity"/>
    <property type="evidence" value="ECO:0007669"/>
    <property type="project" value="TreeGrafter"/>
</dbReference>
<dbReference type="Proteomes" id="UP000823990">
    <property type="component" value="Unassembled WGS sequence"/>
</dbReference>
<protein>
    <recommendedName>
        <fullName evidence="3">Hypoxanthine-guanine phosphoribosyltransferase</fullName>
    </recommendedName>
</protein>
<feature type="domain" description="Phosphoribosyltransferase" evidence="6">
    <location>
        <begin position="6"/>
        <end position="154"/>
    </location>
</feature>
<comment type="caution">
    <text evidence="7">The sequence shown here is derived from an EMBL/GenBank/DDBJ whole genome shotgun (WGS) entry which is preliminary data.</text>
</comment>